<keyword evidence="11" id="KW-0106">Calcium</keyword>
<keyword evidence="3" id="KW-0813">Transport</keyword>
<evidence type="ECO:0000256" key="13">
    <source>
        <dbReference type="ARBA" id="ARBA00022989"/>
    </source>
</evidence>
<keyword evidence="12" id="KW-0769">Symport</keyword>
<keyword evidence="27" id="KW-1185">Reference proteome</keyword>
<feature type="region of interest" description="Disordered" evidence="24">
    <location>
        <begin position="403"/>
        <end position="425"/>
    </location>
</feature>
<dbReference type="RefSeq" id="XP_024590991.1">
    <property type="nucleotide sequence ID" value="XM_024735223.1"/>
</dbReference>
<feature type="region of interest" description="Disordered" evidence="24">
    <location>
        <begin position="289"/>
        <end position="309"/>
    </location>
</feature>
<evidence type="ECO:0000256" key="19">
    <source>
        <dbReference type="ARBA" id="ARBA00040585"/>
    </source>
</evidence>
<dbReference type="InterPro" id="IPR004837">
    <property type="entry name" value="NaCa_Exmemb"/>
</dbReference>
<feature type="transmembrane region" description="Helical" evidence="25">
    <location>
        <begin position="1020"/>
        <end position="1036"/>
    </location>
</feature>
<dbReference type="GO" id="GO:0005262">
    <property type="term" value="F:calcium channel activity"/>
    <property type="evidence" value="ECO:0007669"/>
    <property type="project" value="TreeGrafter"/>
</dbReference>
<reference evidence="28" key="1">
    <citation type="submission" date="2025-08" db="UniProtKB">
        <authorList>
            <consortium name="RefSeq"/>
        </authorList>
    </citation>
    <scope>IDENTIFICATION</scope>
    <source>
        <tissue evidence="28">Meat</tissue>
    </source>
</reference>
<dbReference type="NCBIfam" id="TIGR00367">
    <property type="entry name" value="calcium/sodium antiporter"/>
    <property type="match status" value="1"/>
</dbReference>
<evidence type="ECO:0000256" key="7">
    <source>
        <dbReference type="ARBA" id="ARBA00022568"/>
    </source>
</evidence>
<evidence type="ECO:0000256" key="11">
    <source>
        <dbReference type="ARBA" id="ARBA00022837"/>
    </source>
</evidence>
<keyword evidence="8" id="KW-0716">Sensory transduction</keyword>
<evidence type="ECO:0000256" key="4">
    <source>
        <dbReference type="ARBA" id="ARBA00022449"/>
    </source>
</evidence>
<evidence type="ECO:0000256" key="18">
    <source>
        <dbReference type="ARBA" id="ARBA00033627"/>
    </source>
</evidence>
<dbReference type="PANTHER" id="PTHR10846">
    <property type="entry name" value="SODIUM/POTASSIUM/CALCIUM EXCHANGER"/>
    <property type="match status" value="1"/>
</dbReference>
<dbReference type="InParanoid" id="A0A341AJU9"/>
<feature type="domain" description="Sodium/calcium exchanger membrane region" evidence="26">
    <location>
        <begin position="1049"/>
        <end position="1197"/>
    </location>
</feature>
<keyword evidence="6" id="KW-0597">Phosphoprotein</keyword>
<feature type="transmembrane region" description="Helical" evidence="25">
    <location>
        <begin position="490"/>
        <end position="514"/>
    </location>
</feature>
<feature type="transmembrane region" description="Helical" evidence="25">
    <location>
        <begin position="1180"/>
        <end position="1199"/>
    </location>
</feature>
<keyword evidence="17" id="KW-0844">Vision</keyword>
<evidence type="ECO:0000256" key="9">
    <source>
        <dbReference type="ARBA" id="ARBA00022692"/>
    </source>
</evidence>
<evidence type="ECO:0000256" key="6">
    <source>
        <dbReference type="ARBA" id="ARBA00022553"/>
    </source>
</evidence>
<evidence type="ECO:0000256" key="25">
    <source>
        <dbReference type="SAM" id="Phobius"/>
    </source>
</evidence>
<comment type="catalytic activity">
    <reaction evidence="18">
        <text>Ca(2+)(out) + K(+)(out) + 4 Na(+)(in) = Ca(2+)(in) + K(+)(in) + 4 Na(+)(out)</text>
        <dbReference type="Rhea" id="RHEA:69967"/>
        <dbReference type="ChEBI" id="CHEBI:29101"/>
        <dbReference type="ChEBI" id="CHEBI:29103"/>
        <dbReference type="ChEBI" id="CHEBI:29108"/>
    </reaction>
</comment>
<organism evidence="27 28">
    <name type="scientific">Neophocaena asiaeorientalis asiaeorientalis</name>
    <name type="common">Yangtze finless porpoise</name>
    <name type="synonym">Neophocaena phocaenoides subsp. asiaeorientalis</name>
    <dbReference type="NCBI Taxonomy" id="1706337"/>
    <lineage>
        <taxon>Eukaryota</taxon>
        <taxon>Metazoa</taxon>
        <taxon>Chordata</taxon>
        <taxon>Craniata</taxon>
        <taxon>Vertebrata</taxon>
        <taxon>Euteleostomi</taxon>
        <taxon>Mammalia</taxon>
        <taxon>Eutheria</taxon>
        <taxon>Laurasiatheria</taxon>
        <taxon>Artiodactyla</taxon>
        <taxon>Whippomorpha</taxon>
        <taxon>Cetacea</taxon>
        <taxon>Odontoceti</taxon>
        <taxon>Phocoenidae</taxon>
        <taxon>Neophocaena</taxon>
    </lineage>
</organism>
<feature type="transmembrane region" description="Helical" evidence="25">
    <location>
        <begin position="1083"/>
        <end position="1105"/>
    </location>
</feature>
<feature type="compositionally biased region" description="Basic and acidic residues" evidence="24">
    <location>
        <begin position="957"/>
        <end position="967"/>
    </location>
</feature>
<dbReference type="GO" id="GO:0007601">
    <property type="term" value="P:visual perception"/>
    <property type="evidence" value="ECO:0007669"/>
    <property type="project" value="UniProtKB-KW"/>
</dbReference>
<evidence type="ECO:0000256" key="14">
    <source>
        <dbReference type="ARBA" id="ARBA00023065"/>
    </source>
</evidence>
<dbReference type="GO" id="GO:0060292">
    <property type="term" value="P:long-term synaptic depression"/>
    <property type="evidence" value="ECO:0007669"/>
    <property type="project" value="TreeGrafter"/>
</dbReference>
<dbReference type="CTD" id="9187"/>
<evidence type="ECO:0000256" key="21">
    <source>
        <dbReference type="ARBA" id="ARBA00042297"/>
    </source>
</evidence>
<dbReference type="FunCoup" id="A0A341AJU9">
    <property type="interactions" value="314"/>
</dbReference>
<dbReference type="GO" id="GO:0008273">
    <property type="term" value="F:calcium, potassium:sodium antiporter activity"/>
    <property type="evidence" value="ECO:0007669"/>
    <property type="project" value="InterPro"/>
</dbReference>
<dbReference type="PANTHER" id="PTHR10846:SF36">
    <property type="entry name" value="SODIUM_POTASSIUM_CALCIUM EXCHANGER 1"/>
    <property type="match status" value="1"/>
</dbReference>
<feature type="domain" description="Sodium/calcium exchanger membrane region" evidence="26">
    <location>
        <begin position="455"/>
        <end position="596"/>
    </location>
</feature>
<keyword evidence="13 25" id="KW-1133">Transmembrane helix</keyword>
<dbReference type="GO" id="GO:0015293">
    <property type="term" value="F:symporter activity"/>
    <property type="evidence" value="ECO:0007669"/>
    <property type="project" value="UniProtKB-KW"/>
</dbReference>
<evidence type="ECO:0000256" key="5">
    <source>
        <dbReference type="ARBA" id="ARBA00022475"/>
    </source>
</evidence>
<keyword evidence="14" id="KW-0406">Ion transport</keyword>
<feature type="compositionally biased region" description="Polar residues" evidence="24">
    <location>
        <begin position="159"/>
        <end position="171"/>
    </location>
</feature>
<evidence type="ECO:0000313" key="27">
    <source>
        <dbReference type="Proteomes" id="UP000252040"/>
    </source>
</evidence>
<protein>
    <recommendedName>
        <fullName evidence="19">Sodium/potassium/calcium exchanger 1</fullName>
    </recommendedName>
    <alternativeName>
        <fullName evidence="20">Na(+)/K(+)/Ca(2+)-exchange protein 1</fullName>
    </alternativeName>
    <alternativeName>
        <fullName evidence="21">Retinal rod Na-Ca+K exchanger</fullName>
    </alternativeName>
    <alternativeName>
        <fullName evidence="22">Solute carrier family 24 member 1</fullName>
    </alternativeName>
</protein>
<keyword evidence="16" id="KW-0325">Glycoprotein</keyword>
<evidence type="ECO:0000256" key="20">
    <source>
        <dbReference type="ARBA" id="ARBA00042035"/>
    </source>
</evidence>
<evidence type="ECO:0000256" key="24">
    <source>
        <dbReference type="SAM" id="MobiDB-lite"/>
    </source>
</evidence>
<feature type="compositionally biased region" description="Polar residues" evidence="24">
    <location>
        <begin position="104"/>
        <end position="113"/>
    </location>
</feature>
<evidence type="ECO:0000313" key="28">
    <source>
        <dbReference type="RefSeq" id="XP_024590991.1"/>
    </source>
</evidence>
<feature type="transmembrane region" description="Helical" evidence="25">
    <location>
        <begin position="1150"/>
        <end position="1173"/>
    </location>
</feature>
<dbReference type="KEGG" id="nasi:112393141"/>
<comment type="function">
    <text evidence="23">Calcium, potassium:sodium antiporter that transports 1 Ca(2+) and 1 K(+) in exchange for 4 Na(+). Critical component of the visual transduction cascade, controlling the calcium concentration of outer segments during light and darkness. Light causes a rapid lowering of cytosolic free calcium in the outer segment of both retinal rod and cone photoreceptors and the light-induced lowering of calcium is caused by extrusion via this protein which plays a key role in the process of light adaptation.</text>
</comment>
<accession>A0A341AJU9</accession>
<dbReference type="FunFam" id="1.20.1420.30:FF:000004">
    <property type="entry name" value="Sodium/potassium/calcium exchanger 2 isoform 1"/>
    <property type="match status" value="1"/>
</dbReference>
<evidence type="ECO:0000256" key="23">
    <source>
        <dbReference type="ARBA" id="ARBA00045976"/>
    </source>
</evidence>
<dbReference type="InterPro" id="IPR044880">
    <property type="entry name" value="NCX_ion-bd_dom_sf"/>
</dbReference>
<feature type="compositionally biased region" description="Basic and acidic residues" evidence="24">
    <location>
        <begin position="682"/>
        <end position="707"/>
    </location>
</feature>
<keyword evidence="5" id="KW-1003">Cell membrane</keyword>
<keyword evidence="10" id="KW-0677">Repeat</keyword>
<evidence type="ECO:0000256" key="12">
    <source>
        <dbReference type="ARBA" id="ARBA00022847"/>
    </source>
</evidence>
<dbReference type="Proteomes" id="UP000252040">
    <property type="component" value="Unplaced"/>
</dbReference>
<dbReference type="FunFam" id="1.20.1420.30:FF:000002">
    <property type="entry name" value="Sodium/potassium/calcium exchanger 2 isoform 1"/>
    <property type="match status" value="1"/>
</dbReference>
<dbReference type="STRING" id="1706337.A0A341AJU9"/>
<evidence type="ECO:0000256" key="16">
    <source>
        <dbReference type="ARBA" id="ARBA00023180"/>
    </source>
</evidence>
<feature type="region of interest" description="Disordered" evidence="24">
    <location>
        <begin position="681"/>
        <end position="1012"/>
    </location>
</feature>
<evidence type="ECO:0000256" key="2">
    <source>
        <dbReference type="ARBA" id="ARBA00005364"/>
    </source>
</evidence>
<evidence type="ECO:0000256" key="8">
    <source>
        <dbReference type="ARBA" id="ARBA00022606"/>
    </source>
</evidence>
<sequence>MGKLIRMGAQERRLLWPKRLHWRRLLFLLGMLIMGSTYQCLRSPRGLPSLWAAVSSQHPVKLASRDLSNNEMMMVSSDPPKSSSEMEVETWAPQATVGRDGTTPGVTMENTPSIPRRIANVIPATPKSSDSPAAAHTEKVKEDTPATPSGALNHYPPTSGRSVVNNYTPSTRRGEVKSYRPTQARGKVRKYTPSPLGRMVNSYAPSTFMTMTRSHGITPRATVKDSEIMTTNKILETNPSKRVLGETTPTPLKGVTDNALPFLINDLETDILTSPRNVAEDKTLTTTKRVDNNSSTNHRGLVGKNSLTTPQGTVLEHTAATSEGQVAVSITTETKASTTAWKARNPSSRTSAPTVGISSATFWGLVKNPSPAPTTPATPRVRASPTTQVHHCVVVEPVPVSSTVPSPSLTTAGMPEAPSPSVLPSGQPDLHPKAEYPRDLFSVKERRQGWVVLHIFGMLYVFVALAIVCDEYFVPALGVITDKLQISEDVAGATFMAAGGSAPELFTSLIGIFISHSNVGIGTIVGSAVFNILFVIGTCALFSREILNLTWWPLFRDITFYILDLMMLILFFLDSLIVWWESLLLLLAYALYVFTMKWNKQLELWVKKQLSKRPVAKVMALGDLSKLGDGTVVVDEQQDNKKLKLASVLTQGSSLASLHNSTIRSTIYQLILHSLDTLGEARPSKDKEEESLNQEAKAKPQAKAESKPEEEEPAKLPEVTVTPAPAPDVKGDQEEDPGSQGDVAEAESTGERTDNEVKTPGEGENGEQSGGEAQPEGEGEEKGENESEGDILAERKGDDEGEGDILAERKGDDEGEGDILAERKGDDEGEGDILAERKGDDEGEGDILAERKGDDEGEGDILAERKGDDEGEGDILAERKGDDEGEGDILAERKGDDEGEGDILAERKGDDEGEGDILAERKGDDEGEGEIQAGEDGEMKGDEGETGEQELNAENQDEAKEDEKGIDGEEEGDGGERGDEEEEEEEEGEEEEEEEQEEEEEEEEEEPLSLEWPETRQKQAIYLFLLPIVFPLWLTVPDVRRLEARKFFVITFLGSIMWIAMFSYLMVWWAHQVGETIGISEEIMGLTILAAGTSIPDLITSVIVARKGLGDMAVSSSVGSNIFDITVGLPLPWMLFSFINGLQPVPVSSNGLFCAIVLLFLMLLFVISSIALCKWRMNKILGFTMFLLYFVFLIISVMLEDRIISCPVSV</sequence>
<evidence type="ECO:0000256" key="15">
    <source>
        <dbReference type="ARBA" id="ARBA00023136"/>
    </source>
</evidence>
<keyword evidence="4" id="KW-0050">Antiport</keyword>
<evidence type="ECO:0000256" key="3">
    <source>
        <dbReference type="ARBA" id="ARBA00022448"/>
    </source>
</evidence>
<evidence type="ECO:0000256" key="22">
    <source>
        <dbReference type="ARBA" id="ARBA00042684"/>
    </source>
</evidence>
<feature type="compositionally biased region" description="Basic and acidic residues" evidence="24">
    <location>
        <begin position="749"/>
        <end position="761"/>
    </location>
</feature>
<feature type="transmembrane region" description="Helical" evidence="25">
    <location>
        <begin position="450"/>
        <end position="469"/>
    </location>
</feature>
<proteinExistence type="inferred from homology"/>
<evidence type="ECO:0000256" key="17">
    <source>
        <dbReference type="ARBA" id="ARBA00023305"/>
    </source>
</evidence>
<feature type="transmembrane region" description="Helical" evidence="25">
    <location>
        <begin position="1048"/>
        <end position="1071"/>
    </location>
</feature>
<evidence type="ECO:0000256" key="1">
    <source>
        <dbReference type="ARBA" id="ARBA00004651"/>
    </source>
</evidence>
<feature type="compositionally biased region" description="Acidic residues" evidence="24">
    <location>
        <begin position="968"/>
        <end position="1008"/>
    </location>
</feature>
<dbReference type="NCBIfam" id="TIGR00927">
    <property type="entry name" value="2A1904"/>
    <property type="match status" value="1"/>
</dbReference>
<dbReference type="InterPro" id="IPR004817">
    <property type="entry name" value="SLC24A1"/>
</dbReference>
<dbReference type="Pfam" id="PF01699">
    <property type="entry name" value="Na_Ca_ex"/>
    <property type="match status" value="2"/>
</dbReference>
<dbReference type="GO" id="GO:0060291">
    <property type="term" value="P:long-term synaptic potentiation"/>
    <property type="evidence" value="ECO:0007669"/>
    <property type="project" value="TreeGrafter"/>
</dbReference>
<dbReference type="GeneID" id="112393141"/>
<feature type="transmembrane region" description="Helical" evidence="25">
    <location>
        <begin position="520"/>
        <end position="542"/>
    </location>
</feature>
<feature type="region of interest" description="Disordered" evidence="24">
    <location>
        <begin position="96"/>
        <end position="198"/>
    </location>
</feature>
<comment type="similarity">
    <text evidence="2">Belongs to the Ca(2+):cation antiporter (CaCA) (TC 2.A.19) family. SLC24A subfamily.</text>
</comment>
<evidence type="ECO:0000256" key="10">
    <source>
        <dbReference type="ARBA" id="ARBA00022737"/>
    </source>
</evidence>
<feature type="compositionally biased region" description="Acidic residues" evidence="24">
    <location>
        <begin position="925"/>
        <end position="936"/>
    </location>
</feature>
<dbReference type="AlphaFoldDB" id="A0A341AJU9"/>
<comment type="subcellular location">
    <subcellularLocation>
        <location evidence="1">Cell membrane</location>
        <topology evidence="1">Multi-pass membrane protein</topology>
    </subcellularLocation>
</comment>
<dbReference type="Gene3D" id="1.20.1420.30">
    <property type="entry name" value="NCX, central ion-binding region"/>
    <property type="match status" value="2"/>
</dbReference>
<feature type="transmembrane region" description="Helical" evidence="25">
    <location>
        <begin position="554"/>
        <end position="573"/>
    </location>
</feature>
<dbReference type="GO" id="GO:0005886">
    <property type="term" value="C:plasma membrane"/>
    <property type="evidence" value="ECO:0007669"/>
    <property type="project" value="UniProtKB-SubCell"/>
</dbReference>
<dbReference type="InterPro" id="IPR004481">
    <property type="entry name" value="K/Na/Ca-exchanger"/>
</dbReference>
<evidence type="ECO:0000259" key="26">
    <source>
        <dbReference type="Pfam" id="PF01699"/>
    </source>
</evidence>
<name>A0A341AJU9_NEOAA</name>
<gene>
    <name evidence="28" type="primary">SLC24A1</name>
</gene>
<dbReference type="GO" id="GO:0006874">
    <property type="term" value="P:intracellular calcium ion homeostasis"/>
    <property type="evidence" value="ECO:0007669"/>
    <property type="project" value="TreeGrafter"/>
</dbReference>
<keyword evidence="15 25" id="KW-0472">Membrane</keyword>
<keyword evidence="9 25" id="KW-0812">Transmembrane</keyword>
<keyword evidence="7" id="KW-0109">Calcium transport</keyword>